<keyword evidence="2" id="KW-0489">Methyltransferase</keyword>
<evidence type="ECO:0000313" key="3">
    <source>
        <dbReference type="Proteomes" id="UP000607645"/>
    </source>
</evidence>
<comment type="caution">
    <text evidence="2">The sequence shown here is derived from an EMBL/GenBank/DDBJ whole genome shotgun (WGS) entry which is preliminary data.</text>
</comment>
<organism evidence="2 3">
    <name type="scientific">Lawsonibacter faecis</name>
    <dbReference type="NCBI Taxonomy" id="2763052"/>
    <lineage>
        <taxon>Bacteria</taxon>
        <taxon>Bacillati</taxon>
        <taxon>Bacillota</taxon>
        <taxon>Clostridia</taxon>
        <taxon>Eubacteriales</taxon>
        <taxon>Oscillospiraceae</taxon>
        <taxon>Lawsonibacter</taxon>
    </lineage>
</organism>
<dbReference type="RefSeq" id="WP_186919778.1">
    <property type="nucleotide sequence ID" value="NZ_JACOPQ010000011.1"/>
</dbReference>
<feature type="domain" description="Methyltransferase" evidence="1">
    <location>
        <begin position="72"/>
        <end position="155"/>
    </location>
</feature>
<dbReference type="AlphaFoldDB" id="A0A8J6M8I2"/>
<gene>
    <name evidence="2" type="ORF">H8S62_13325</name>
</gene>
<keyword evidence="2" id="KW-0808">Transferase</keyword>
<name>A0A8J6M8I2_9FIRM</name>
<dbReference type="Pfam" id="PF13649">
    <property type="entry name" value="Methyltransf_25"/>
    <property type="match status" value="1"/>
</dbReference>
<reference evidence="2" key="1">
    <citation type="submission" date="2020-08" db="EMBL/GenBank/DDBJ databases">
        <title>Genome public.</title>
        <authorList>
            <person name="Liu C."/>
            <person name="Sun Q."/>
        </authorList>
    </citation>
    <scope>NUCLEOTIDE SEQUENCE</scope>
    <source>
        <strain evidence="2">NSJ-52</strain>
    </source>
</reference>
<dbReference type="SUPFAM" id="SSF53335">
    <property type="entry name" value="S-adenosyl-L-methionine-dependent methyltransferases"/>
    <property type="match status" value="1"/>
</dbReference>
<dbReference type="CDD" id="cd02440">
    <property type="entry name" value="AdoMet_MTases"/>
    <property type="match status" value="1"/>
</dbReference>
<dbReference type="InterPro" id="IPR041698">
    <property type="entry name" value="Methyltransf_25"/>
</dbReference>
<dbReference type="EMBL" id="JACOPQ010000011">
    <property type="protein sequence ID" value="MBC5737987.1"/>
    <property type="molecule type" value="Genomic_DNA"/>
</dbReference>
<dbReference type="GO" id="GO:0008168">
    <property type="term" value="F:methyltransferase activity"/>
    <property type="evidence" value="ECO:0007669"/>
    <property type="project" value="UniProtKB-KW"/>
</dbReference>
<sequence>MRERVKLPDFNRLWANRVERSTSPRMADDETEREFWRTFMGRKSGYAPDTSSRRVLERLLPVFREHAVETALELGPGWGNYTLDLARLCREVACVDISRDVLDFILRIGEEQGCRNIRTFHEKWEDFVPGRTYDLVFGYNCFYRQADLAGCFARMDAAAGKLCVAGMNTGLAPAWVRELDAAGGRVSWEWKDYIYFVGVLYQMGIDANVVILPFEKELCYPDADALVRGECARCAPDCVDPETAREILCRHFTRGPDGCWRAAAAYRSGVVWWTPAARG</sequence>
<evidence type="ECO:0000313" key="2">
    <source>
        <dbReference type="EMBL" id="MBC5737987.1"/>
    </source>
</evidence>
<protein>
    <submittedName>
        <fullName evidence="2">Class I SAM-dependent methyltransferase</fullName>
    </submittedName>
</protein>
<accession>A0A8J6M8I2</accession>
<dbReference type="Proteomes" id="UP000607645">
    <property type="component" value="Unassembled WGS sequence"/>
</dbReference>
<dbReference type="Gene3D" id="3.40.50.150">
    <property type="entry name" value="Vaccinia Virus protein VP39"/>
    <property type="match status" value="1"/>
</dbReference>
<evidence type="ECO:0000259" key="1">
    <source>
        <dbReference type="Pfam" id="PF13649"/>
    </source>
</evidence>
<keyword evidence="3" id="KW-1185">Reference proteome</keyword>
<dbReference type="GO" id="GO:0032259">
    <property type="term" value="P:methylation"/>
    <property type="evidence" value="ECO:0007669"/>
    <property type="project" value="UniProtKB-KW"/>
</dbReference>
<proteinExistence type="predicted"/>
<dbReference type="InterPro" id="IPR029063">
    <property type="entry name" value="SAM-dependent_MTases_sf"/>
</dbReference>